<feature type="transmembrane region" description="Helical" evidence="3">
    <location>
        <begin position="56"/>
        <end position="76"/>
    </location>
</feature>
<dbReference type="Proteomes" id="UP000509367">
    <property type="component" value="Chromosome"/>
</dbReference>
<dbReference type="GO" id="GO:0005886">
    <property type="term" value="C:plasma membrane"/>
    <property type="evidence" value="ECO:0007669"/>
    <property type="project" value="TreeGrafter"/>
</dbReference>
<dbReference type="GO" id="GO:1902201">
    <property type="term" value="P:negative regulation of bacterial-type flagellum-dependent cell motility"/>
    <property type="evidence" value="ECO:0007669"/>
    <property type="project" value="TreeGrafter"/>
</dbReference>
<dbReference type="KEGG" id="orm:HTY61_01715"/>
<dbReference type="GO" id="GO:0043709">
    <property type="term" value="P:cell adhesion involved in single-species biofilm formation"/>
    <property type="evidence" value="ECO:0007669"/>
    <property type="project" value="TreeGrafter"/>
</dbReference>
<dbReference type="PROSITE" id="PS50887">
    <property type="entry name" value="GGDEF"/>
    <property type="match status" value="1"/>
</dbReference>
<name>A0A6N1V8L9_9HYPH</name>
<sequence>MRLHRSEKAFVAFLVLLAGAAGSAFWANYSISGQVDGMADPEIASALSGGIMAMRISLLMLLVAVIAGLLYFLPLIRRQAREYLSLRQLTESLTMKSATFQQAALTDPMTGLQNRRYFDDALAQYMEEFSRIERPLGIMIVDIDHFKSINDTYGHDVGDEVIKGLANTIREYTRYHDIAARIGGEEFAVVAPNVDVENLDKMANRLRLAVSDLVFNIGNVRLRITVSIGIAIWDGKEPASSLYKRADTSLYNAKRSGRNRVCA</sequence>
<evidence type="ECO:0000256" key="1">
    <source>
        <dbReference type="ARBA" id="ARBA00012528"/>
    </source>
</evidence>
<dbReference type="NCBIfam" id="TIGR00254">
    <property type="entry name" value="GGDEF"/>
    <property type="match status" value="1"/>
</dbReference>
<dbReference type="CDD" id="cd01949">
    <property type="entry name" value="GGDEF"/>
    <property type="match status" value="1"/>
</dbReference>
<dbReference type="Pfam" id="PF00990">
    <property type="entry name" value="GGDEF"/>
    <property type="match status" value="1"/>
</dbReference>
<dbReference type="PANTHER" id="PTHR45138">
    <property type="entry name" value="REGULATORY COMPONENTS OF SENSORY TRANSDUCTION SYSTEM"/>
    <property type="match status" value="1"/>
</dbReference>
<keyword evidence="6" id="KW-1185">Reference proteome</keyword>
<organism evidence="5 6">
    <name type="scientific">Oricola thermophila</name>
    <dbReference type="NCBI Taxonomy" id="2742145"/>
    <lineage>
        <taxon>Bacteria</taxon>
        <taxon>Pseudomonadati</taxon>
        <taxon>Pseudomonadota</taxon>
        <taxon>Alphaproteobacteria</taxon>
        <taxon>Hyphomicrobiales</taxon>
        <taxon>Ahrensiaceae</taxon>
        <taxon>Oricola</taxon>
    </lineage>
</organism>
<dbReference type="FunFam" id="3.30.70.270:FF:000001">
    <property type="entry name" value="Diguanylate cyclase domain protein"/>
    <property type="match status" value="1"/>
</dbReference>
<dbReference type="InterPro" id="IPR029787">
    <property type="entry name" value="Nucleotide_cyclase"/>
</dbReference>
<dbReference type="EC" id="2.7.7.65" evidence="1"/>
<dbReference type="InterPro" id="IPR000160">
    <property type="entry name" value="GGDEF_dom"/>
</dbReference>
<gene>
    <name evidence="5" type="ORF">HTY61_01715</name>
</gene>
<evidence type="ECO:0000313" key="6">
    <source>
        <dbReference type="Proteomes" id="UP000509367"/>
    </source>
</evidence>
<reference evidence="5 6" key="1">
    <citation type="submission" date="2020-06" db="EMBL/GenBank/DDBJ databases">
        <title>Oricola thermophila sp. nov. isolated from a tidal sediments.</title>
        <authorList>
            <person name="Kwon K.K."/>
            <person name="Yang S.-H."/>
            <person name="Park M.-J."/>
        </authorList>
    </citation>
    <scope>NUCLEOTIDE SEQUENCE [LARGE SCALE GENOMIC DNA]</scope>
    <source>
        <strain evidence="5 6">MEBiC13590</strain>
    </source>
</reference>
<proteinExistence type="predicted"/>
<dbReference type="Gene3D" id="3.30.70.270">
    <property type="match status" value="1"/>
</dbReference>
<keyword evidence="3" id="KW-0472">Membrane</keyword>
<dbReference type="GO" id="GO:0052621">
    <property type="term" value="F:diguanylate cyclase activity"/>
    <property type="evidence" value="ECO:0007669"/>
    <property type="project" value="UniProtKB-EC"/>
</dbReference>
<accession>A0A6N1V8L9</accession>
<evidence type="ECO:0000259" key="4">
    <source>
        <dbReference type="PROSITE" id="PS50887"/>
    </source>
</evidence>
<dbReference type="InterPro" id="IPR043128">
    <property type="entry name" value="Rev_trsase/Diguanyl_cyclase"/>
</dbReference>
<keyword evidence="3" id="KW-0812">Transmembrane</keyword>
<dbReference type="InterPro" id="IPR050469">
    <property type="entry name" value="Diguanylate_Cyclase"/>
</dbReference>
<evidence type="ECO:0000256" key="2">
    <source>
        <dbReference type="ARBA" id="ARBA00034247"/>
    </source>
</evidence>
<dbReference type="EMBL" id="CP054836">
    <property type="protein sequence ID" value="QKV17270.1"/>
    <property type="molecule type" value="Genomic_DNA"/>
</dbReference>
<dbReference type="PANTHER" id="PTHR45138:SF9">
    <property type="entry name" value="DIGUANYLATE CYCLASE DGCM-RELATED"/>
    <property type="match status" value="1"/>
</dbReference>
<keyword evidence="3" id="KW-1133">Transmembrane helix</keyword>
<comment type="catalytic activity">
    <reaction evidence="2">
        <text>2 GTP = 3',3'-c-di-GMP + 2 diphosphate</text>
        <dbReference type="Rhea" id="RHEA:24898"/>
        <dbReference type="ChEBI" id="CHEBI:33019"/>
        <dbReference type="ChEBI" id="CHEBI:37565"/>
        <dbReference type="ChEBI" id="CHEBI:58805"/>
        <dbReference type="EC" id="2.7.7.65"/>
    </reaction>
</comment>
<dbReference type="SMART" id="SM00267">
    <property type="entry name" value="GGDEF"/>
    <property type="match status" value="1"/>
</dbReference>
<feature type="domain" description="GGDEF" evidence="4">
    <location>
        <begin position="134"/>
        <end position="263"/>
    </location>
</feature>
<protein>
    <recommendedName>
        <fullName evidence="1">diguanylate cyclase</fullName>
        <ecNumber evidence="1">2.7.7.65</ecNumber>
    </recommendedName>
</protein>
<evidence type="ECO:0000313" key="5">
    <source>
        <dbReference type="EMBL" id="QKV17270.1"/>
    </source>
</evidence>
<evidence type="ECO:0000256" key="3">
    <source>
        <dbReference type="SAM" id="Phobius"/>
    </source>
</evidence>
<dbReference type="SUPFAM" id="SSF55073">
    <property type="entry name" value="Nucleotide cyclase"/>
    <property type="match status" value="1"/>
</dbReference>
<dbReference type="AlphaFoldDB" id="A0A6N1V8L9"/>